<proteinExistence type="inferred from homology"/>
<sequence>MRLETIKKKRNAVEKYLKNDIADLLMNGLDDNAYSRVEGLLMEQKRTSCYNFIEQLCDCIAKHISVMQKQSECPEECREAVPSLIYAAARFADLPELCDLRTLFTEKYGNSLDLYLNQEFAQKLKVEPPTKEMKIQLMHDIAQKFSIEWDSKALEQSLFKSPPVEQNKAQQKSSYVSAAHRYNLYRNKKDAFEKNNNQIYKNGLSNVHVYRRPKGNETDLTSRGGMEYTDDKLKLNSSSEGEVTDQDIPKSSSFLDGSVSEDGIENRKPFFYRFIPSPYIRPLKPQSGWKGLKGFGNDGAANICLTSKRMEEGDKRDEEEKKMDELLMHYSKKKSPCECLSKWKTALRAPPGIQESDNTSKGPGLRSTISDPSALPDGVANFSKEATSSTERAGRHTRASSFQPHMLSGHVHPKLPDYDDLASSLAALRRQ</sequence>
<evidence type="ECO:0000313" key="4">
    <source>
        <dbReference type="Proteomes" id="UP000436088"/>
    </source>
</evidence>
<reference evidence="3" key="1">
    <citation type="submission" date="2019-09" db="EMBL/GenBank/DDBJ databases">
        <title>Draft genome information of white flower Hibiscus syriacus.</title>
        <authorList>
            <person name="Kim Y.-M."/>
        </authorList>
    </citation>
    <scope>NUCLEOTIDE SEQUENCE [LARGE SCALE GENOMIC DNA]</scope>
    <source>
        <strain evidence="3">YM2019G1</strain>
    </source>
</reference>
<feature type="region of interest" description="Disordered" evidence="2">
    <location>
        <begin position="235"/>
        <end position="256"/>
    </location>
</feature>
<evidence type="ECO:0008006" key="5">
    <source>
        <dbReference type="Google" id="ProtNLM"/>
    </source>
</evidence>
<evidence type="ECO:0000256" key="1">
    <source>
        <dbReference type="ARBA" id="ARBA00005536"/>
    </source>
</evidence>
<dbReference type="PANTHER" id="PTHR12161">
    <property type="entry name" value="IST1 FAMILY MEMBER"/>
    <property type="match status" value="1"/>
</dbReference>
<keyword evidence="4" id="KW-1185">Reference proteome</keyword>
<feature type="compositionally biased region" description="Polar residues" evidence="2">
    <location>
        <begin position="355"/>
        <end position="371"/>
    </location>
</feature>
<dbReference type="InterPro" id="IPR042277">
    <property type="entry name" value="IST1-like"/>
</dbReference>
<gene>
    <name evidence="3" type="ORF">F3Y22_tig00116962pilonHSYRG00574</name>
</gene>
<organism evidence="3 4">
    <name type="scientific">Hibiscus syriacus</name>
    <name type="common">Rose of Sharon</name>
    <dbReference type="NCBI Taxonomy" id="106335"/>
    <lineage>
        <taxon>Eukaryota</taxon>
        <taxon>Viridiplantae</taxon>
        <taxon>Streptophyta</taxon>
        <taxon>Embryophyta</taxon>
        <taxon>Tracheophyta</taxon>
        <taxon>Spermatophyta</taxon>
        <taxon>Magnoliopsida</taxon>
        <taxon>eudicotyledons</taxon>
        <taxon>Gunneridae</taxon>
        <taxon>Pentapetalae</taxon>
        <taxon>rosids</taxon>
        <taxon>malvids</taxon>
        <taxon>Malvales</taxon>
        <taxon>Malvaceae</taxon>
        <taxon>Malvoideae</taxon>
        <taxon>Hibiscus</taxon>
    </lineage>
</organism>
<protein>
    <recommendedName>
        <fullName evidence="5">Regulator of Vps4 activity in the MVB pathway protein</fullName>
    </recommendedName>
</protein>
<evidence type="ECO:0000256" key="2">
    <source>
        <dbReference type="SAM" id="MobiDB-lite"/>
    </source>
</evidence>
<dbReference type="FunFam" id="1.20.1260.60:FF:000002">
    <property type="entry name" value="Vacuolar protein sorting-associated protein IST1"/>
    <property type="match status" value="1"/>
</dbReference>
<dbReference type="AlphaFoldDB" id="A0A6A2XY69"/>
<dbReference type="Proteomes" id="UP000436088">
    <property type="component" value="Unassembled WGS sequence"/>
</dbReference>
<evidence type="ECO:0000313" key="3">
    <source>
        <dbReference type="EMBL" id="KAE8659514.1"/>
    </source>
</evidence>
<dbReference type="PANTHER" id="PTHR12161:SF60">
    <property type="entry name" value="REGULATOR OF VPS4 ACTIVITY IN THE MVB PATHWAY PROTEIN"/>
    <property type="match status" value="1"/>
</dbReference>
<dbReference type="InterPro" id="IPR005061">
    <property type="entry name" value="Ist1"/>
</dbReference>
<dbReference type="Gene3D" id="1.20.1260.60">
    <property type="entry name" value="Vacuolar protein sorting-associated protein Ist1"/>
    <property type="match status" value="1"/>
</dbReference>
<accession>A0A6A2XY69</accession>
<dbReference type="Pfam" id="PF03398">
    <property type="entry name" value="Ist1"/>
    <property type="match status" value="1"/>
</dbReference>
<comment type="similarity">
    <text evidence="1">Belongs to the IST1 family.</text>
</comment>
<comment type="caution">
    <text evidence="3">The sequence shown here is derived from an EMBL/GenBank/DDBJ whole genome shotgun (WGS) entry which is preliminary data.</text>
</comment>
<dbReference type="GO" id="GO:0015031">
    <property type="term" value="P:protein transport"/>
    <property type="evidence" value="ECO:0007669"/>
    <property type="project" value="InterPro"/>
</dbReference>
<feature type="region of interest" description="Disordered" evidence="2">
    <location>
        <begin position="350"/>
        <end position="431"/>
    </location>
</feature>
<name>A0A6A2XY69_HIBSY</name>
<dbReference type="EMBL" id="VEPZ02001737">
    <property type="protein sequence ID" value="KAE8659514.1"/>
    <property type="molecule type" value="Genomic_DNA"/>
</dbReference>